<dbReference type="eggNOG" id="COG3648">
    <property type="taxonomic scope" value="Bacteria"/>
</dbReference>
<evidence type="ECO:0000256" key="5">
    <source>
        <dbReference type="PIRNR" id="PIRNR000241"/>
    </source>
</evidence>
<feature type="active site" description="Charge relay system" evidence="6">
    <location>
        <position position="25"/>
    </location>
</feature>
<dbReference type="KEGG" id="dra:DR_1160"/>
<comment type="pathway">
    <text evidence="1 5">Purine metabolism; urate degradation; (S)-allantoin from urate: step 1/3.</text>
</comment>
<sequence length="298" mass="34332">MMTGTQQPGTQPKVKVRLGENNYGKAEVQLMKIKRGTPRHELREAKVRVAMYGDFGAAHSEGDNTDLVATDTVRNTVYGLAKEGFESSIEEFGKELLTHFVKVGPRVTGGFAEFTEHLWERVQTPAQPQGHDHAFVRQMPKRTARVETQDGRRFTVTSGIEELYVLKTTESGWENYLLDERFTTLPETHDRVMATFVTAKWEYAVESCDYDAVWERVYRQIQHTFTDHYSPSLQRTLYLMGEAVLSVCPEISRIWFQMPNKHHLVYNLGRFGLENNNEILHVDPEPYGLMEAWVERAE</sequence>
<dbReference type="HOGENOM" id="CLU_048151_1_0_0"/>
<comment type="similarity">
    <text evidence="2 5 8">Belongs to the uricase family.</text>
</comment>
<dbReference type="PANTHER" id="PTHR42874">
    <property type="entry name" value="URICASE"/>
    <property type="match status" value="1"/>
</dbReference>
<dbReference type="UniPathway" id="UPA00394">
    <property type="reaction ID" value="UER00650"/>
</dbReference>
<dbReference type="InterPro" id="IPR002042">
    <property type="entry name" value="Uricase"/>
</dbReference>
<feature type="binding site" evidence="7">
    <location>
        <position position="260"/>
    </location>
    <ligand>
        <name>O2</name>
        <dbReference type="ChEBI" id="CHEBI:15379"/>
    </ligand>
</feature>
<dbReference type="Gene3D" id="3.10.270.10">
    <property type="entry name" value="Urate Oxidase"/>
    <property type="match status" value="1"/>
</dbReference>
<keyword evidence="3 5" id="KW-0659">Purine metabolism</keyword>
<evidence type="ECO:0000256" key="4">
    <source>
        <dbReference type="ARBA" id="ARBA00023002"/>
    </source>
</evidence>
<dbReference type="STRING" id="243230.DR_1160"/>
<feature type="binding site" evidence="7">
    <location>
        <position position="191"/>
    </location>
    <ligand>
        <name>urate</name>
        <dbReference type="ChEBI" id="CHEBI:17775"/>
    </ligand>
</feature>
<dbReference type="GeneID" id="69517407"/>
<dbReference type="Pfam" id="PF01014">
    <property type="entry name" value="Uricase"/>
    <property type="match status" value="2"/>
</dbReference>
<dbReference type="SMR" id="Q9RV70"/>
<comment type="function">
    <text evidence="5 8">Catalyzes the oxidation of uric acid to 5-hydroxyisourate, which is further processed to form (S)-allantoin.</text>
</comment>
<evidence type="ECO:0000256" key="7">
    <source>
        <dbReference type="PIRSR" id="PIRSR000241-2"/>
    </source>
</evidence>
<feature type="active site" description="Charge relay system" evidence="6">
    <location>
        <position position="262"/>
    </location>
</feature>
<feature type="binding site" evidence="7">
    <location>
        <position position="234"/>
    </location>
    <ligand>
        <name>urate</name>
        <dbReference type="ChEBI" id="CHEBI:17775"/>
    </ligand>
</feature>
<dbReference type="EnsemblBacteria" id="AAF10733">
    <property type="protein sequence ID" value="AAF10733"/>
    <property type="gene ID" value="DR_1160"/>
</dbReference>
<keyword evidence="10" id="KW-1185">Reference proteome</keyword>
<feature type="binding site" evidence="7">
    <location>
        <position position="70"/>
    </location>
    <ligand>
        <name>5-hydroxyisourate</name>
        <dbReference type="ChEBI" id="CHEBI:18072"/>
    </ligand>
</feature>
<evidence type="ECO:0000313" key="9">
    <source>
        <dbReference type="EMBL" id="AAF10733.1"/>
    </source>
</evidence>
<dbReference type="PATRIC" id="fig|243230.17.peg.1358"/>
<feature type="binding site" evidence="7">
    <location>
        <position position="191"/>
    </location>
    <ligand>
        <name>5-hydroxyisourate</name>
        <dbReference type="ChEBI" id="CHEBI:18072"/>
    </ligand>
</feature>
<dbReference type="EMBL" id="AE000513">
    <property type="protein sequence ID" value="AAF10733.1"/>
    <property type="molecule type" value="Genomic_DNA"/>
</dbReference>
<dbReference type="EC" id="1.7.3.3" evidence="5 8"/>
<accession>Q9RV70</accession>
<name>Q9RV70_DEIRA</name>
<dbReference type="GO" id="GO:0019628">
    <property type="term" value="P:urate catabolic process"/>
    <property type="evidence" value="ECO:0007669"/>
    <property type="project" value="UniProtKB-UniPathway"/>
</dbReference>
<proteinExistence type="inferred from homology"/>
<evidence type="ECO:0000313" key="10">
    <source>
        <dbReference type="Proteomes" id="UP000002524"/>
    </source>
</evidence>
<comment type="catalytic activity">
    <reaction evidence="5 8">
        <text>urate + O2 + H2O = 5-hydroxyisourate + H2O2</text>
        <dbReference type="Rhea" id="RHEA:21368"/>
        <dbReference type="ChEBI" id="CHEBI:15377"/>
        <dbReference type="ChEBI" id="CHEBI:15379"/>
        <dbReference type="ChEBI" id="CHEBI:16240"/>
        <dbReference type="ChEBI" id="CHEBI:17775"/>
        <dbReference type="ChEBI" id="CHEBI:18072"/>
        <dbReference type="EC" id="1.7.3.3"/>
    </reaction>
</comment>
<evidence type="ECO:0000256" key="2">
    <source>
        <dbReference type="ARBA" id="ARBA00009760"/>
    </source>
</evidence>
<evidence type="ECO:0000256" key="6">
    <source>
        <dbReference type="PIRSR" id="PIRSR000241-1"/>
    </source>
</evidence>
<gene>
    <name evidence="9" type="ordered locus">DR_1160</name>
</gene>
<evidence type="ECO:0000256" key="8">
    <source>
        <dbReference type="RuleBase" id="RU004455"/>
    </source>
</evidence>
<dbReference type="GO" id="GO:0006144">
    <property type="term" value="P:purine nucleobase metabolic process"/>
    <property type="evidence" value="ECO:0007669"/>
    <property type="project" value="UniProtKB-KW"/>
</dbReference>
<feature type="binding site" evidence="7">
    <location>
        <position position="260"/>
    </location>
    <ligand>
        <name>urate</name>
        <dbReference type="ChEBI" id="CHEBI:17775"/>
    </ligand>
</feature>
<protein>
    <recommendedName>
        <fullName evidence="5 8">Uricase</fullName>
        <ecNumber evidence="5 8">1.7.3.3</ecNumber>
    </recommendedName>
    <alternativeName>
        <fullName evidence="5">Urate oxidase</fullName>
    </alternativeName>
</protein>
<reference evidence="9 10" key="1">
    <citation type="journal article" date="1999" name="Science">
        <title>Genome sequence of the radioresistant bacterium Deinococcus radiodurans R1.</title>
        <authorList>
            <person name="White O."/>
            <person name="Eisen J.A."/>
            <person name="Heidelberg J.F."/>
            <person name="Hickey E.K."/>
            <person name="Peterson J.D."/>
            <person name="Dodson R.J."/>
            <person name="Haft D.H."/>
            <person name="Gwinn M.L."/>
            <person name="Nelson W.C."/>
            <person name="Richardson D.L."/>
            <person name="Moffat K.S."/>
            <person name="Qin H."/>
            <person name="Jiang L."/>
            <person name="Pamphile W."/>
            <person name="Crosby M."/>
            <person name="Shen M."/>
            <person name="Vamathevan J.J."/>
            <person name="Lam P."/>
            <person name="McDonald L."/>
            <person name="Utterback T."/>
            <person name="Zalewski C."/>
            <person name="Makarova K.S."/>
            <person name="Aravind L."/>
            <person name="Daly M.J."/>
            <person name="Minton K.W."/>
            <person name="Fleischmann R.D."/>
            <person name="Ketchum K.A."/>
            <person name="Nelson K.E."/>
            <person name="Salzberg S."/>
            <person name="Smith H.O."/>
            <person name="Venter J.C."/>
            <person name="Fraser C.M."/>
        </authorList>
    </citation>
    <scope>NUCLEOTIDE SEQUENCE [LARGE SCALE GENOMIC DNA]</scope>
    <source>
        <strain evidence="10">ATCC 13939 / DSM 20539 / JCM 16871 / LMG 4051 / NBRC 15346 / NCIMB 9279 / R1 / VKM B-1422</strain>
    </source>
</reference>
<evidence type="ECO:0000256" key="1">
    <source>
        <dbReference type="ARBA" id="ARBA00004831"/>
    </source>
</evidence>
<dbReference type="PIRSF" id="PIRSF000241">
    <property type="entry name" value="Urate_oxidase"/>
    <property type="match status" value="1"/>
</dbReference>
<keyword evidence="4 5" id="KW-0560">Oxidoreductase</keyword>
<dbReference type="OrthoDB" id="9809009at2"/>
<dbReference type="AlphaFoldDB" id="Q9RV70"/>
<dbReference type="SUPFAM" id="SSF55620">
    <property type="entry name" value="Tetrahydrobiopterin biosynthesis enzymes-like"/>
    <property type="match status" value="2"/>
</dbReference>
<feature type="binding site" evidence="7">
    <location>
        <position position="70"/>
    </location>
    <ligand>
        <name>O2</name>
        <dbReference type="ChEBI" id="CHEBI:15379"/>
    </ligand>
</feature>
<feature type="binding site" evidence="7">
    <location>
        <position position="260"/>
    </location>
    <ligand>
        <name>5-hydroxyisourate</name>
        <dbReference type="ChEBI" id="CHEBI:18072"/>
    </ligand>
</feature>
<feature type="binding site" evidence="7">
    <location>
        <position position="71"/>
    </location>
    <ligand>
        <name>5-hydroxyisourate</name>
        <dbReference type="ChEBI" id="CHEBI:18072"/>
    </ligand>
</feature>
<dbReference type="NCBIfam" id="TIGR03383">
    <property type="entry name" value="urate_oxi"/>
    <property type="match status" value="1"/>
</dbReference>
<dbReference type="Proteomes" id="UP000002524">
    <property type="component" value="Chromosome 1"/>
</dbReference>
<feature type="active site" description="Charge relay system" evidence="6">
    <location>
        <position position="70"/>
    </location>
</feature>
<dbReference type="RefSeq" id="WP_010887803.1">
    <property type="nucleotide sequence ID" value="NC_001263.1"/>
</dbReference>
<dbReference type="PRINTS" id="PR00093">
    <property type="entry name" value="URICASE"/>
</dbReference>
<dbReference type="GO" id="GO:0004846">
    <property type="term" value="F:urate oxidase activity"/>
    <property type="evidence" value="ECO:0007669"/>
    <property type="project" value="UniProtKB-EC"/>
</dbReference>
<dbReference type="PANTHER" id="PTHR42874:SF1">
    <property type="entry name" value="URICASE"/>
    <property type="match status" value="1"/>
</dbReference>
<dbReference type="PIR" id="C75430">
    <property type="entry name" value="C75430"/>
</dbReference>
<dbReference type="InParanoid" id="Q9RV70"/>
<organism evidence="9 10">
    <name type="scientific">Deinococcus radiodurans (strain ATCC 13939 / DSM 20539 / JCM 16871 / CCUG 27074 / LMG 4051 / NBRC 15346 / NCIMB 9279 / VKM B-1422 / R1)</name>
    <dbReference type="NCBI Taxonomy" id="243230"/>
    <lineage>
        <taxon>Bacteria</taxon>
        <taxon>Thermotogati</taxon>
        <taxon>Deinococcota</taxon>
        <taxon>Deinococci</taxon>
        <taxon>Deinococcales</taxon>
        <taxon>Deinococcaceae</taxon>
        <taxon>Deinococcus</taxon>
    </lineage>
</organism>
<dbReference type="CDD" id="cd00445">
    <property type="entry name" value="Uricase"/>
    <property type="match status" value="1"/>
</dbReference>
<evidence type="ECO:0000256" key="3">
    <source>
        <dbReference type="ARBA" id="ARBA00022631"/>
    </source>
</evidence>
<feature type="binding site" evidence="7">
    <location>
        <position position="70"/>
    </location>
    <ligand>
        <name>urate</name>
        <dbReference type="ChEBI" id="CHEBI:17775"/>
    </ligand>
</feature>
<feature type="binding site" evidence="7">
    <location>
        <position position="234"/>
    </location>
    <ligand>
        <name>5-hydroxyisourate</name>
        <dbReference type="ChEBI" id="CHEBI:18072"/>
    </ligand>
</feature>
<feature type="binding site" evidence="7">
    <location>
        <position position="71"/>
    </location>
    <ligand>
        <name>urate</name>
        <dbReference type="ChEBI" id="CHEBI:17775"/>
    </ligand>
</feature>
<dbReference type="PaxDb" id="243230-DR_1160"/>